<dbReference type="SUPFAM" id="SSF50129">
    <property type="entry name" value="GroES-like"/>
    <property type="match status" value="1"/>
</dbReference>
<evidence type="ECO:0000256" key="1">
    <source>
        <dbReference type="ARBA" id="ARBA00023002"/>
    </source>
</evidence>
<dbReference type="PANTHER" id="PTHR43205:SF35">
    <property type="entry name" value="ZINC-BINDING DEHYDROGENASE FAMILY PROTEIN"/>
    <property type="match status" value="1"/>
</dbReference>
<dbReference type="EMBL" id="JAZDWU010000006">
    <property type="protein sequence ID" value="KAK9997804.1"/>
    <property type="molecule type" value="Genomic_DNA"/>
</dbReference>
<dbReference type="PANTHER" id="PTHR43205">
    <property type="entry name" value="PROSTAGLANDIN REDUCTASE"/>
    <property type="match status" value="1"/>
</dbReference>
<sequence>MEEVDNKQVIFKGYIERPPKETDMDINVSKIKLRAPKGSGAILVKNLYLSCDPFMRGRMRDFQGSYIPPFVPGQALEGFGVYKVIDSEKSDFKPGDLFSGLTGWEEYSLICRPQQFRKILPDNIPLSYHVGLLVFNNNHFVKSSELLILGNWLAHIMTNALLQKGHVKLIVHLIKHNTQSVFSEYVSEALVLCAVSMMR</sequence>
<dbReference type="Gene3D" id="3.90.180.10">
    <property type="entry name" value="Medium-chain alcohol dehydrogenases, catalytic domain"/>
    <property type="match status" value="1"/>
</dbReference>
<keyword evidence="4" id="KW-1185">Reference proteome</keyword>
<protein>
    <recommendedName>
        <fullName evidence="2">Oxidoreductase N-terminal domain-containing protein</fullName>
    </recommendedName>
</protein>
<dbReference type="InterPro" id="IPR045010">
    <property type="entry name" value="MDR_fam"/>
</dbReference>
<reference evidence="3 4" key="1">
    <citation type="submission" date="2024-01" db="EMBL/GenBank/DDBJ databases">
        <title>A telomere-to-telomere, gap-free genome of sweet tea (Lithocarpus litseifolius).</title>
        <authorList>
            <person name="Zhou J."/>
        </authorList>
    </citation>
    <scope>NUCLEOTIDE SEQUENCE [LARGE SCALE GENOMIC DNA]</scope>
    <source>
        <strain evidence="3">Zhou-2022a</strain>
        <tissue evidence="3">Leaf</tissue>
    </source>
</reference>
<dbReference type="AlphaFoldDB" id="A0AAW2CM76"/>
<name>A0AAW2CM76_9ROSI</name>
<accession>A0AAW2CM76</accession>
<feature type="domain" description="Oxidoreductase N-terminal" evidence="2">
    <location>
        <begin position="7"/>
        <end position="118"/>
    </location>
</feature>
<dbReference type="InterPro" id="IPR011032">
    <property type="entry name" value="GroES-like_sf"/>
</dbReference>
<dbReference type="GO" id="GO:0016628">
    <property type="term" value="F:oxidoreductase activity, acting on the CH-CH group of donors, NAD or NADP as acceptor"/>
    <property type="evidence" value="ECO:0007669"/>
    <property type="project" value="InterPro"/>
</dbReference>
<gene>
    <name evidence="3" type="ORF">SO802_017407</name>
</gene>
<evidence type="ECO:0000259" key="2">
    <source>
        <dbReference type="Pfam" id="PF16884"/>
    </source>
</evidence>
<dbReference type="Proteomes" id="UP001459277">
    <property type="component" value="Unassembled WGS sequence"/>
</dbReference>
<organism evidence="3 4">
    <name type="scientific">Lithocarpus litseifolius</name>
    <dbReference type="NCBI Taxonomy" id="425828"/>
    <lineage>
        <taxon>Eukaryota</taxon>
        <taxon>Viridiplantae</taxon>
        <taxon>Streptophyta</taxon>
        <taxon>Embryophyta</taxon>
        <taxon>Tracheophyta</taxon>
        <taxon>Spermatophyta</taxon>
        <taxon>Magnoliopsida</taxon>
        <taxon>eudicotyledons</taxon>
        <taxon>Gunneridae</taxon>
        <taxon>Pentapetalae</taxon>
        <taxon>rosids</taxon>
        <taxon>fabids</taxon>
        <taxon>Fagales</taxon>
        <taxon>Fagaceae</taxon>
        <taxon>Lithocarpus</taxon>
    </lineage>
</organism>
<keyword evidence="1" id="KW-0560">Oxidoreductase</keyword>
<evidence type="ECO:0000313" key="4">
    <source>
        <dbReference type="Proteomes" id="UP001459277"/>
    </source>
</evidence>
<proteinExistence type="predicted"/>
<evidence type="ECO:0000313" key="3">
    <source>
        <dbReference type="EMBL" id="KAK9997804.1"/>
    </source>
</evidence>
<dbReference type="Pfam" id="PF16884">
    <property type="entry name" value="ADH_N_2"/>
    <property type="match status" value="1"/>
</dbReference>
<comment type="caution">
    <text evidence="3">The sequence shown here is derived from an EMBL/GenBank/DDBJ whole genome shotgun (WGS) entry which is preliminary data.</text>
</comment>
<dbReference type="InterPro" id="IPR041694">
    <property type="entry name" value="ADH_N_2"/>
</dbReference>